<evidence type="ECO:0000313" key="1">
    <source>
        <dbReference type="EMBL" id="PIX68412.1"/>
    </source>
</evidence>
<evidence type="ECO:0000313" key="2">
    <source>
        <dbReference type="Proteomes" id="UP000228500"/>
    </source>
</evidence>
<protein>
    <recommendedName>
        <fullName evidence="3">FCP1 homology domain-containing protein</fullName>
    </recommendedName>
</protein>
<dbReference type="Gene3D" id="1.10.150.240">
    <property type="entry name" value="Putative phosphatase, domain 2"/>
    <property type="match status" value="1"/>
</dbReference>
<name>A0A2M7LK28_9BACT</name>
<reference evidence="2" key="1">
    <citation type="submission" date="2017-09" db="EMBL/GenBank/DDBJ databases">
        <title>Depth-based differentiation of microbial function through sediment-hosted aquifers and enrichment of novel symbionts in the deep terrestrial subsurface.</title>
        <authorList>
            <person name="Probst A.J."/>
            <person name="Ladd B."/>
            <person name="Jarett J.K."/>
            <person name="Geller-Mcgrath D.E."/>
            <person name="Sieber C.M.K."/>
            <person name="Emerson J.B."/>
            <person name="Anantharaman K."/>
            <person name="Thomas B.C."/>
            <person name="Malmstrom R."/>
            <person name="Stieglmeier M."/>
            <person name="Klingl A."/>
            <person name="Woyke T."/>
            <person name="Ryan C.M."/>
            <person name="Banfield J.F."/>
        </authorList>
    </citation>
    <scope>NUCLEOTIDE SEQUENCE [LARGE SCALE GENOMIC DNA]</scope>
</reference>
<gene>
    <name evidence="1" type="ORF">COZ40_03390</name>
</gene>
<feature type="non-terminal residue" evidence="1">
    <location>
        <position position="157"/>
    </location>
</feature>
<dbReference type="Gene3D" id="3.40.50.1000">
    <property type="entry name" value="HAD superfamily/HAD-like"/>
    <property type="match status" value="1"/>
</dbReference>
<sequence>MPKGPHPKKYLIFDLDETLIRLEIDWSGVYKMLFTAIKNIDSSLISKVPESALEFYNLVNMTTSKHGEKAKKKLDQTIAEYEMSHYLRYTPNPSLMSFIRTHKDTYSFSLWTSNAKRTIRDFLQKEQFEQFFENIITLESVLLTKPNTYGFSMIYNS</sequence>
<dbReference type="SUPFAM" id="SSF56784">
    <property type="entry name" value="HAD-like"/>
    <property type="match status" value="1"/>
</dbReference>
<dbReference type="Pfam" id="PF13419">
    <property type="entry name" value="HAD_2"/>
    <property type="match status" value="1"/>
</dbReference>
<proteinExistence type="predicted"/>
<dbReference type="InterPro" id="IPR041492">
    <property type="entry name" value="HAD_2"/>
</dbReference>
<organism evidence="1 2">
    <name type="scientific">Candidatus Roizmanbacteria bacterium CG_4_10_14_3_um_filter_39_13</name>
    <dbReference type="NCBI Taxonomy" id="1974831"/>
    <lineage>
        <taxon>Bacteria</taxon>
        <taxon>Candidatus Roizmaniibacteriota</taxon>
    </lineage>
</organism>
<dbReference type="InterPro" id="IPR023214">
    <property type="entry name" value="HAD_sf"/>
</dbReference>
<dbReference type="InterPro" id="IPR036412">
    <property type="entry name" value="HAD-like_sf"/>
</dbReference>
<accession>A0A2M7LK28</accession>
<evidence type="ECO:0008006" key="3">
    <source>
        <dbReference type="Google" id="ProtNLM"/>
    </source>
</evidence>
<dbReference type="AlphaFoldDB" id="A0A2M7LK28"/>
<dbReference type="Proteomes" id="UP000228500">
    <property type="component" value="Unassembled WGS sequence"/>
</dbReference>
<comment type="caution">
    <text evidence="1">The sequence shown here is derived from an EMBL/GenBank/DDBJ whole genome shotgun (WGS) entry which is preliminary data.</text>
</comment>
<dbReference type="InterPro" id="IPR023198">
    <property type="entry name" value="PGP-like_dom2"/>
</dbReference>
<dbReference type="EMBL" id="PFJH01000142">
    <property type="protein sequence ID" value="PIX68412.1"/>
    <property type="molecule type" value="Genomic_DNA"/>
</dbReference>